<gene>
    <name evidence="9" type="ORF">BE21_53710</name>
</gene>
<feature type="chain" id="PRO_5007569491" description="OmpA-like domain-containing protein" evidence="7">
    <location>
        <begin position="23"/>
        <end position="610"/>
    </location>
</feature>
<evidence type="ECO:0000256" key="2">
    <source>
        <dbReference type="ARBA" id="ARBA00022729"/>
    </source>
</evidence>
<dbReference type="InterPro" id="IPR006664">
    <property type="entry name" value="OMP_bac"/>
</dbReference>
<keyword evidence="4" id="KW-0998">Cell outer membrane</keyword>
<feature type="region of interest" description="Disordered" evidence="6">
    <location>
        <begin position="309"/>
        <end position="331"/>
    </location>
</feature>
<dbReference type="SUPFAM" id="SSF103647">
    <property type="entry name" value="TSP type-3 repeat"/>
    <property type="match status" value="2"/>
</dbReference>
<dbReference type="CDD" id="cd07185">
    <property type="entry name" value="OmpA_C-like"/>
    <property type="match status" value="1"/>
</dbReference>
<evidence type="ECO:0000256" key="5">
    <source>
        <dbReference type="PROSITE-ProRule" id="PRU00473"/>
    </source>
</evidence>
<dbReference type="EMBL" id="JEME01002827">
    <property type="protein sequence ID" value="KYG03023.1"/>
    <property type="molecule type" value="Genomic_DNA"/>
</dbReference>
<dbReference type="GO" id="GO:0009279">
    <property type="term" value="C:cell outer membrane"/>
    <property type="evidence" value="ECO:0007669"/>
    <property type="project" value="UniProtKB-SubCell"/>
</dbReference>
<evidence type="ECO:0000259" key="8">
    <source>
        <dbReference type="PROSITE" id="PS51123"/>
    </source>
</evidence>
<dbReference type="InterPro" id="IPR050330">
    <property type="entry name" value="Bact_OuterMem_StrucFunc"/>
</dbReference>
<keyword evidence="3 5" id="KW-0472">Membrane</keyword>
<dbReference type="InterPro" id="IPR003367">
    <property type="entry name" value="Thrombospondin_3-like_rpt"/>
</dbReference>
<dbReference type="InterPro" id="IPR028974">
    <property type="entry name" value="TSP_type-3_rpt"/>
</dbReference>
<dbReference type="PANTHER" id="PTHR30329">
    <property type="entry name" value="STATOR ELEMENT OF FLAGELLAR MOTOR COMPLEX"/>
    <property type="match status" value="1"/>
</dbReference>
<feature type="signal peptide" evidence="7">
    <location>
        <begin position="1"/>
        <end position="22"/>
    </location>
</feature>
<evidence type="ECO:0000313" key="9">
    <source>
        <dbReference type="EMBL" id="KYG03023.1"/>
    </source>
</evidence>
<feature type="compositionally biased region" description="Basic and acidic residues" evidence="6">
    <location>
        <begin position="456"/>
        <end position="475"/>
    </location>
</feature>
<dbReference type="PROSITE" id="PS51123">
    <property type="entry name" value="OMPA_2"/>
    <property type="match status" value="1"/>
</dbReference>
<feature type="domain" description="OmpA-like" evidence="8">
    <location>
        <begin position="488"/>
        <end position="609"/>
    </location>
</feature>
<dbReference type="InterPro" id="IPR006665">
    <property type="entry name" value="OmpA-like"/>
</dbReference>
<dbReference type="Pfam" id="PF00691">
    <property type="entry name" value="OmpA"/>
    <property type="match status" value="1"/>
</dbReference>
<dbReference type="SUPFAM" id="SSF103088">
    <property type="entry name" value="OmpA-like"/>
    <property type="match status" value="1"/>
</dbReference>
<dbReference type="Gene3D" id="4.10.1080.10">
    <property type="entry name" value="TSP type-3 repeat"/>
    <property type="match status" value="1"/>
</dbReference>
<evidence type="ECO:0000256" key="1">
    <source>
        <dbReference type="ARBA" id="ARBA00004442"/>
    </source>
</evidence>
<accession>A0A150TEC1</accession>
<feature type="compositionally biased region" description="Basic and acidic residues" evidence="6">
    <location>
        <begin position="346"/>
        <end position="360"/>
    </location>
</feature>
<reference evidence="9 10" key="1">
    <citation type="submission" date="2014-02" db="EMBL/GenBank/DDBJ databases">
        <title>The small core and large imbalanced accessory genome model reveals a collaborative survival strategy of Sorangium cellulosum strains in nature.</title>
        <authorList>
            <person name="Han K."/>
            <person name="Peng R."/>
            <person name="Blom J."/>
            <person name="Li Y.-Z."/>
        </authorList>
    </citation>
    <scope>NUCLEOTIDE SEQUENCE [LARGE SCALE GENOMIC DNA]</scope>
    <source>
        <strain evidence="9 10">So0007-03</strain>
    </source>
</reference>
<comment type="caution">
    <text evidence="9">The sequence shown here is derived from an EMBL/GenBank/DDBJ whole genome shotgun (WGS) entry which is preliminary data.</text>
</comment>
<dbReference type="Proteomes" id="UP000075502">
    <property type="component" value="Unassembled WGS sequence"/>
</dbReference>
<sequence>PAPALAALTAAAALALPRPSAAQTPAPPRVAGDLALQQLEPSPAGDALFGVPSPSASGHLVPRALLMFDYARNPLQLFAPDTAAVVSSQGFLRLDASLALWDRLLVSLDMPFAVVQSGADPDMPEVSFHPPSSAALGDLRLGARWQMLGEDHEPIQAALGAYGFLPTGSASAYSGEGAVRIAPHLVVGGALKAPIPMVWSVTAGAVLRTSQNPHTFTFGGGVAVALADDLLRIGPELYGAIPFDGEPMLSVPEANITARSGGVNAEALLGARVRLPGGVELGAAGGPGLTEAIGTPTFRLLALAAWSPASSREPAPAQDAPRDRDGDGILDEADACPAVKGIASSDRARHGCPKADRDGDGALDVADACPATPGPTSLDPTKHGCPPDRDGDGIADATDACPDIVGSASDQRSSNGCPPDRDGDGVLDRVDACPALAGESSPDRSRNGCPEDVDGDGIKPPEDACPRDKGERDPDPQQNGCPKGIRVYGKEIALLRPIRFVMYGRDRRETAEPVPDEVLTAVRDLLEQRPEIKLVEVRGHADQEGDPEFNMRIAQERAEAVRLWLIEAGVPKEKLVAKGYGDTDPLAPNRTLEDRKKNRRVQLFIIEESP</sequence>
<feature type="non-terminal residue" evidence="9">
    <location>
        <position position="1"/>
    </location>
</feature>
<evidence type="ECO:0000256" key="6">
    <source>
        <dbReference type="SAM" id="MobiDB-lite"/>
    </source>
</evidence>
<name>A0A150TEC1_SORCE</name>
<evidence type="ECO:0000256" key="3">
    <source>
        <dbReference type="ARBA" id="ARBA00023136"/>
    </source>
</evidence>
<feature type="region of interest" description="Disordered" evidence="6">
    <location>
        <begin position="346"/>
        <end position="484"/>
    </location>
</feature>
<dbReference type="AlphaFoldDB" id="A0A150TEC1"/>
<evidence type="ECO:0000313" key="10">
    <source>
        <dbReference type="Proteomes" id="UP000075502"/>
    </source>
</evidence>
<dbReference type="PRINTS" id="PR01021">
    <property type="entry name" value="OMPADOMAIN"/>
</dbReference>
<dbReference type="Pfam" id="PF02412">
    <property type="entry name" value="TSP_3"/>
    <property type="match status" value="3"/>
</dbReference>
<dbReference type="Gene3D" id="3.30.1330.60">
    <property type="entry name" value="OmpA-like domain"/>
    <property type="match status" value="1"/>
</dbReference>
<dbReference type="InterPro" id="IPR036737">
    <property type="entry name" value="OmpA-like_sf"/>
</dbReference>
<feature type="compositionally biased region" description="Basic and acidic residues" evidence="6">
    <location>
        <begin position="419"/>
        <end position="431"/>
    </location>
</feature>
<evidence type="ECO:0000256" key="7">
    <source>
        <dbReference type="SAM" id="SignalP"/>
    </source>
</evidence>
<comment type="subcellular location">
    <subcellularLocation>
        <location evidence="1">Cell outer membrane</location>
    </subcellularLocation>
</comment>
<evidence type="ECO:0000256" key="4">
    <source>
        <dbReference type="ARBA" id="ARBA00023237"/>
    </source>
</evidence>
<keyword evidence="2 7" id="KW-0732">Signal</keyword>
<organism evidence="9 10">
    <name type="scientific">Sorangium cellulosum</name>
    <name type="common">Polyangium cellulosum</name>
    <dbReference type="NCBI Taxonomy" id="56"/>
    <lineage>
        <taxon>Bacteria</taxon>
        <taxon>Pseudomonadati</taxon>
        <taxon>Myxococcota</taxon>
        <taxon>Polyangia</taxon>
        <taxon>Polyangiales</taxon>
        <taxon>Polyangiaceae</taxon>
        <taxon>Sorangium</taxon>
    </lineage>
</organism>
<dbReference type="GO" id="GO:0007155">
    <property type="term" value="P:cell adhesion"/>
    <property type="evidence" value="ECO:0007669"/>
    <property type="project" value="InterPro"/>
</dbReference>
<dbReference type="GO" id="GO:0005509">
    <property type="term" value="F:calcium ion binding"/>
    <property type="evidence" value="ECO:0007669"/>
    <property type="project" value="InterPro"/>
</dbReference>
<protein>
    <recommendedName>
        <fullName evidence="8">OmpA-like domain-containing protein</fullName>
    </recommendedName>
</protein>
<dbReference type="PANTHER" id="PTHR30329:SF21">
    <property type="entry name" value="LIPOPROTEIN YIAD-RELATED"/>
    <property type="match status" value="1"/>
</dbReference>
<proteinExistence type="predicted"/>
<feature type="compositionally biased region" description="Basic and acidic residues" evidence="6">
    <location>
        <begin position="380"/>
        <end position="392"/>
    </location>
</feature>